<dbReference type="EMBL" id="JABBNB010000014">
    <property type="protein sequence ID" value="NMO02538.1"/>
    <property type="molecule type" value="Genomic_DNA"/>
</dbReference>
<proteinExistence type="predicted"/>
<accession>A0A848L4J8</accession>
<gene>
    <name evidence="1" type="ORF">HH308_15085</name>
</gene>
<dbReference type="RefSeq" id="WP_170195034.1">
    <property type="nucleotide sequence ID" value="NZ_JABBNB010000014.1"/>
</dbReference>
<reference evidence="1 2" key="1">
    <citation type="submission" date="2020-04" db="EMBL/GenBank/DDBJ databases">
        <title>Gordonia sp. nov. TBRC 11910.</title>
        <authorList>
            <person name="Suriyachadkun C."/>
        </authorList>
    </citation>
    <scope>NUCLEOTIDE SEQUENCE [LARGE SCALE GENOMIC DNA]</scope>
    <source>
        <strain evidence="1 2">TBRC 11910</strain>
    </source>
</reference>
<sequence length="77" mass="8477">MINRDELGNTPVIIGREAAAQLCNDTFGVPISFTRMRRGFERRELKVWKVGGVNATSPQALFDWIQGMALPVAGATE</sequence>
<evidence type="ECO:0000313" key="1">
    <source>
        <dbReference type="EMBL" id="NMO02538.1"/>
    </source>
</evidence>
<organism evidence="1 2">
    <name type="scientific">Gordonia asplenii</name>
    <dbReference type="NCBI Taxonomy" id="2725283"/>
    <lineage>
        <taxon>Bacteria</taxon>
        <taxon>Bacillati</taxon>
        <taxon>Actinomycetota</taxon>
        <taxon>Actinomycetes</taxon>
        <taxon>Mycobacteriales</taxon>
        <taxon>Gordoniaceae</taxon>
        <taxon>Gordonia</taxon>
    </lineage>
</organism>
<protein>
    <submittedName>
        <fullName evidence="1">Uncharacterized protein</fullName>
    </submittedName>
</protein>
<keyword evidence="2" id="KW-1185">Reference proteome</keyword>
<comment type="caution">
    <text evidence="1">The sequence shown here is derived from an EMBL/GenBank/DDBJ whole genome shotgun (WGS) entry which is preliminary data.</text>
</comment>
<evidence type="ECO:0000313" key="2">
    <source>
        <dbReference type="Proteomes" id="UP000550729"/>
    </source>
</evidence>
<dbReference type="Proteomes" id="UP000550729">
    <property type="component" value="Unassembled WGS sequence"/>
</dbReference>
<name>A0A848L4J8_9ACTN</name>
<dbReference type="AlphaFoldDB" id="A0A848L4J8"/>